<accession>A0A7J7LF36</accession>
<evidence type="ECO:0000256" key="1">
    <source>
        <dbReference type="ARBA" id="ARBA00022737"/>
    </source>
</evidence>
<dbReference type="GO" id="GO:0009451">
    <property type="term" value="P:RNA modification"/>
    <property type="evidence" value="ECO:0007669"/>
    <property type="project" value="InterPro"/>
</dbReference>
<protein>
    <recommendedName>
        <fullName evidence="5">Pentatricopeptide repeat-containing protein</fullName>
    </recommendedName>
</protein>
<dbReference type="InterPro" id="IPR011990">
    <property type="entry name" value="TPR-like_helical_dom_sf"/>
</dbReference>
<evidence type="ECO:0008006" key="5">
    <source>
        <dbReference type="Google" id="ProtNLM"/>
    </source>
</evidence>
<dbReference type="Proteomes" id="UP000541444">
    <property type="component" value="Unassembled WGS sequence"/>
</dbReference>
<reference evidence="3 4" key="1">
    <citation type="journal article" date="2020" name="IScience">
        <title>Genome Sequencing of the Endangered Kingdonia uniflora (Circaeasteraceae, Ranunculales) Reveals Potential Mechanisms of Evolutionary Specialization.</title>
        <authorList>
            <person name="Sun Y."/>
            <person name="Deng T."/>
            <person name="Zhang A."/>
            <person name="Moore M.J."/>
            <person name="Landis J.B."/>
            <person name="Lin N."/>
            <person name="Zhang H."/>
            <person name="Zhang X."/>
            <person name="Huang J."/>
            <person name="Zhang X."/>
            <person name="Sun H."/>
            <person name="Wang H."/>
        </authorList>
    </citation>
    <scope>NUCLEOTIDE SEQUENCE [LARGE SCALE GENOMIC DNA]</scope>
    <source>
        <strain evidence="3">TB1705</strain>
        <tissue evidence="3">Leaf</tissue>
    </source>
</reference>
<dbReference type="Pfam" id="PF01535">
    <property type="entry name" value="PPR"/>
    <property type="match status" value="1"/>
</dbReference>
<dbReference type="OrthoDB" id="185373at2759"/>
<proteinExistence type="predicted"/>
<dbReference type="GO" id="GO:0003723">
    <property type="term" value="F:RNA binding"/>
    <property type="evidence" value="ECO:0007669"/>
    <property type="project" value="InterPro"/>
</dbReference>
<comment type="caution">
    <text evidence="3">The sequence shown here is derived from an EMBL/GenBank/DDBJ whole genome shotgun (WGS) entry which is preliminary data.</text>
</comment>
<name>A0A7J7LF36_9MAGN</name>
<dbReference type="EMBL" id="JACGCM010002332">
    <property type="protein sequence ID" value="KAF6141160.1"/>
    <property type="molecule type" value="Genomic_DNA"/>
</dbReference>
<dbReference type="PANTHER" id="PTHR47926">
    <property type="entry name" value="PENTATRICOPEPTIDE REPEAT-CONTAINING PROTEIN"/>
    <property type="match status" value="1"/>
</dbReference>
<evidence type="ECO:0000313" key="4">
    <source>
        <dbReference type="Proteomes" id="UP000541444"/>
    </source>
</evidence>
<feature type="repeat" description="PPR" evidence="2">
    <location>
        <begin position="82"/>
        <end position="116"/>
    </location>
</feature>
<keyword evidence="1" id="KW-0677">Repeat</keyword>
<dbReference type="InterPro" id="IPR046960">
    <property type="entry name" value="PPR_At4g14850-like_plant"/>
</dbReference>
<sequence length="276" mass="31090">MCPIHFRIQETPPFALGTPNLYTFAPLYKSCAALHVPSTGIVLHGYLVKCGFVANTSLMMMYRNFGWRLEAFKVFEELPERDTIACNSLIRCCGENGVCGVVTRGFNEMVKTGFSPSLDSVLYAIKARGEVMIVQNVVFVYEFVKENGFYADVHISTWVPLDMYSKCGNVEFARVIFEEEFLKRSLVSWNSRNWGTHEMDLQVICAFHAIVIKQGLRLDSDIVLGTTIVDTYGKCSDIKAALFLFRSVKTPSAVLWNAMISGYNLNNQAHQTMTLL</sequence>
<dbReference type="InterPro" id="IPR002885">
    <property type="entry name" value="PPR_rpt"/>
</dbReference>
<gene>
    <name evidence="3" type="ORF">GIB67_006605</name>
</gene>
<dbReference type="AlphaFoldDB" id="A0A7J7LF36"/>
<evidence type="ECO:0000256" key="2">
    <source>
        <dbReference type="PROSITE-ProRule" id="PRU00708"/>
    </source>
</evidence>
<dbReference type="Gene3D" id="1.25.40.10">
    <property type="entry name" value="Tetratricopeptide repeat domain"/>
    <property type="match status" value="2"/>
</dbReference>
<dbReference type="NCBIfam" id="TIGR00756">
    <property type="entry name" value="PPR"/>
    <property type="match status" value="1"/>
</dbReference>
<organism evidence="3 4">
    <name type="scientific">Kingdonia uniflora</name>
    <dbReference type="NCBI Taxonomy" id="39325"/>
    <lineage>
        <taxon>Eukaryota</taxon>
        <taxon>Viridiplantae</taxon>
        <taxon>Streptophyta</taxon>
        <taxon>Embryophyta</taxon>
        <taxon>Tracheophyta</taxon>
        <taxon>Spermatophyta</taxon>
        <taxon>Magnoliopsida</taxon>
        <taxon>Ranunculales</taxon>
        <taxon>Circaeasteraceae</taxon>
        <taxon>Kingdonia</taxon>
    </lineage>
</organism>
<evidence type="ECO:0000313" key="3">
    <source>
        <dbReference type="EMBL" id="KAF6141160.1"/>
    </source>
</evidence>
<dbReference type="PROSITE" id="PS51375">
    <property type="entry name" value="PPR"/>
    <property type="match status" value="1"/>
</dbReference>
<dbReference type="PANTHER" id="PTHR47926:SF342">
    <property type="entry name" value="TETRATRICOPEPTIDE-LIKE HELICAL DOMAIN-CONTAINING PROTEIN-RELATED"/>
    <property type="match status" value="1"/>
</dbReference>
<keyword evidence="4" id="KW-1185">Reference proteome</keyword>